<dbReference type="InterPro" id="IPR036097">
    <property type="entry name" value="HisK_dim/P_sf"/>
</dbReference>
<accession>A0ABU5ND88</accession>
<dbReference type="CDD" id="cd00082">
    <property type="entry name" value="HisKA"/>
    <property type="match status" value="1"/>
</dbReference>
<feature type="transmembrane region" description="Helical" evidence="5">
    <location>
        <begin position="45"/>
        <end position="64"/>
    </location>
</feature>
<dbReference type="InterPro" id="IPR005467">
    <property type="entry name" value="His_kinase_dom"/>
</dbReference>
<keyword evidence="7" id="KW-0418">Kinase</keyword>
<dbReference type="InterPro" id="IPR038377">
    <property type="entry name" value="Na/Glc_symporter_sf"/>
</dbReference>
<evidence type="ECO:0000256" key="3">
    <source>
        <dbReference type="ARBA" id="ARBA00022553"/>
    </source>
</evidence>
<dbReference type="Gene3D" id="1.20.1730.10">
    <property type="entry name" value="Sodium/glucose cotransporter"/>
    <property type="match status" value="1"/>
</dbReference>
<feature type="transmembrane region" description="Helical" evidence="5">
    <location>
        <begin position="175"/>
        <end position="195"/>
    </location>
</feature>
<dbReference type="SMART" id="SM00388">
    <property type="entry name" value="HisKA"/>
    <property type="match status" value="1"/>
</dbReference>
<dbReference type="InterPro" id="IPR036890">
    <property type="entry name" value="HATPase_C_sf"/>
</dbReference>
<dbReference type="PANTHER" id="PTHR43547:SF2">
    <property type="entry name" value="HYBRID SIGNAL TRANSDUCTION HISTIDINE KINASE C"/>
    <property type="match status" value="1"/>
</dbReference>
<dbReference type="RefSeq" id="WP_322777031.1">
    <property type="nucleotide sequence ID" value="NZ_JARJFB010000085.1"/>
</dbReference>
<dbReference type="Pfam" id="PF02518">
    <property type="entry name" value="HATPase_c"/>
    <property type="match status" value="1"/>
</dbReference>
<feature type="domain" description="Histidine kinase" evidence="6">
    <location>
        <begin position="327"/>
        <end position="544"/>
    </location>
</feature>
<dbReference type="Gene3D" id="1.10.287.130">
    <property type="match status" value="1"/>
</dbReference>
<dbReference type="Gene3D" id="3.30.565.10">
    <property type="entry name" value="Histidine kinase-like ATPase, C-terminal domain"/>
    <property type="match status" value="1"/>
</dbReference>
<comment type="caution">
    <text evidence="7">The sequence shown here is derived from an EMBL/GenBank/DDBJ whole genome shotgun (WGS) entry which is preliminary data.</text>
</comment>
<evidence type="ECO:0000256" key="2">
    <source>
        <dbReference type="ARBA" id="ARBA00012438"/>
    </source>
</evidence>
<keyword evidence="5" id="KW-1133">Transmembrane helix</keyword>
<feature type="coiled-coil region" evidence="4">
    <location>
        <begin position="279"/>
        <end position="306"/>
    </location>
</feature>
<evidence type="ECO:0000259" key="6">
    <source>
        <dbReference type="PROSITE" id="PS50109"/>
    </source>
</evidence>
<dbReference type="EMBL" id="JARJFB010000085">
    <property type="protein sequence ID" value="MEA0971130.1"/>
    <property type="molecule type" value="Genomic_DNA"/>
</dbReference>
<dbReference type="Proteomes" id="UP001291687">
    <property type="component" value="Unassembled WGS sequence"/>
</dbReference>
<reference evidence="7 8" key="1">
    <citation type="submission" date="2023-03" db="EMBL/GenBank/DDBJ databases">
        <title>Host association and intracellularity evolved multiple times independently in the Rickettsiales.</title>
        <authorList>
            <person name="Castelli M."/>
            <person name="Nardi T."/>
            <person name="Gammuto L."/>
            <person name="Bellinzona G."/>
            <person name="Sabaneyeva E."/>
            <person name="Potekhin A."/>
            <person name="Serra V."/>
            <person name="Petroni G."/>
            <person name="Sassera D."/>
        </authorList>
    </citation>
    <scope>NUCLEOTIDE SEQUENCE [LARGE SCALE GENOMIC DNA]</scope>
    <source>
        <strain evidence="7 8">Sr 2-6</strain>
    </source>
</reference>
<keyword evidence="7" id="KW-0808">Transferase</keyword>
<evidence type="ECO:0000256" key="1">
    <source>
        <dbReference type="ARBA" id="ARBA00000085"/>
    </source>
</evidence>
<gene>
    <name evidence="7" type="ORF">Megvenef_01103</name>
</gene>
<dbReference type="Pfam" id="PF00512">
    <property type="entry name" value="HisKA"/>
    <property type="match status" value="1"/>
</dbReference>
<comment type="catalytic activity">
    <reaction evidence="1">
        <text>ATP + protein L-histidine = ADP + protein N-phospho-L-histidine.</text>
        <dbReference type="EC" id="2.7.13.3"/>
    </reaction>
</comment>
<proteinExistence type="predicted"/>
<dbReference type="SUPFAM" id="SSF55874">
    <property type="entry name" value="ATPase domain of HSP90 chaperone/DNA topoisomerase II/histidine kinase"/>
    <property type="match status" value="1"/>
</dbReference>
<keyword evidence="3" id="KW-0597">Phosphoprotein</keyword>
<keyword evidence="5" id="KW-0812">Transmembrane</keyword>
<feature type="transmembrane region" description="Helical" evidence="5">
    <location>
        <begin position="253"/>
        <end position="272"/>
    </location>
</feature>
<evidence type="ECO:0000256" key="4">
    <source>
        <dbReference type="SAM" id="Coils"/>
    </source>
</evidence>
<evidence type="ECO:0000313" key="7">
    <source>
        <dbReference type="EMBL" id="MEA0971130.1"/>
    </source>
</evidence>
<protein>
    <recommendedName>
        <fullName evidence="2">histidine kinase</fullName>
        <ecNumber evidence="2">2.7.13.3</ecNumber>
    </recommendedName>
</protein>
<sequence length="544" mass="61406">MPVVTVPFTLAVLGFRTTSKSALAGMISGFFASLGWMFLDTKVDSVIPGLIVNLVVMLSYHYLLKQPGGWVQKKSPEFAYSSKNQIIEIIRRVNAFSFLGFCKGNCPKNESVYVLFAIFSIISIFSMSYTISGELKVQHHSLIQWLYFSTSVIAVFFLTIFLWSNTFRKKTFISVLWIFGLFYTLTFVVGLFVIMSDFSQFPLMMFILSAVVLSMLVRWQAALALIIVGVISSIYFFKYYAGVGYLEENFGSLQFKIIYMLILVVSVLIAFLKPKQEYVEATEHKVDKLETEVNDLDEKVIHYSQRVADQALEIERLGSTAQKILNNVNHELRLPVGNVMNFAEMLSGGLEKYNKDQLKELSDEVVRNSNRLSTMILNMLDLSMLSTSKIELQKKTVNLSELVEDRVNNCRKVYLQGKKIDFQMSIEPNILIALDPNYIRQTVDNLVINAISYSQNGTIKVSLLRKDKDIVEFEIMDEGIGIAKTELFDIFTPFKMGIKTESKAEGRGVGLALCKSAIEAHGGTIKVESNGTIGATFRFVLSLR</sequence>
<dbReference type="PRINTS" id="PR00344">
    <property type="entry name" value="BCTRLSENSOR"/>
</dbReference>
<feature type="transmembrane region" description="Helical" evidence="5">
    <location>
        <begin position="21"/>
        <end position="39"/>
    </location>
</feature>
<dbReference type="SUPFAM" id="SSF47384">
    <property type="entry name" value="Homodimeric domain of signal transducing histidine kinase"/>
    <property type="match status" value="1"/>
</dbReference>
<dbReference type="EC" id="2.7.13.3" evidence="2"/>
<feature type="transmembrane region" description="Helical" evidence="5">
    <location>
        <begin position="222"/>
        <end position="241"/>
    </location>
</feature>
<dbReference type="PANTHER" id="PTHR43547">
    <property type="entry name" value="TWO-COMPONENT HISTIDINE KINASE"/>
    <property type="match status" value="1"/>
</dbReference>
<dbReference type="GO" id="GO:0016301">
    <property type="term" value="F:kinase activity"/>
    <property type="evidence" value="ECO:0007669"/>
    <property type="project" value="UniProtKB-KW"/>
</dbReference>
<keyword evidence="8" id="KW-1185">Reference proteome</keyword>
<keyword evidence="4" id="KW-0175">Coiled coil</keyword>
<dbReference type="InterPro" id="IPR004358">
    <property type="entry name" value="Sig_transdc_His_kin-like_C"/>
</dbReference>
<name>A0ABU5ND88_9RICK</name>
<dbReference type="SMART" id="SM00387">
    <property type="entry name" value="HATPase_c"/>
    <property type="match status" value="1"/>
</dbReference>
<dbReference type="InterPro" id="IPR003661">
    <property type="entry name" value="HisK_dim/P_dom"/>
</dbReference>
<keyword evidence="5" id="KW-0472">Membrane</keyword>
<dbReference type="InterPro" id="IPR003594">
    <property type="entry name" value="HATPase_dom"/>
</dbReference>
<feature type="transmembrane region" description="Helical" evidence="5">
    <location>
        <begin position="112"/>
        <end position="131"/>
    </location>
</feature>
<feature type="transmembrane region" description="Helical" evidence="5">
    <location>
        <begin position="201"/>
        <end position="217"/>
    </location>
</feature>
<organism evidence="7 8">
    <name type="scientific">Candidatus Megaera venefica</name>
    <dbReference type="NCBI Taxonomy" id="2055910"/>
    <lineage>
        <taxon>Bacteria</taxon>
        <taxon>Pseudomonadati</taxon>
        <taxon>Pseudomonadota</taxon>
        <taxon>Alphaproteobacteria</taxon>
        <taxon>Rickettsiales</taxon>
        <taxon>Rickettsiaceae</taxon>
        <taxon>Candidatus Megaera</taxon>
    </lineage>
</organism>
<dbReference type="PROSITE" id="PS50109">
    <property type="entry name" value="HIS_KIN"/>
    <property type="match status" value="1"/>
</dbReference>
<feature type="transmembrane region" description="Helical" evidence="5">
    <location>
        <begin position="143"/>
        <end position="163"/>
    </location>
</feature>
<evidence type="ECO:0000313" key="8">
    <source>
        <dbReference type="Proteomes" id="UP001291687"/>
    </source>
</evidence>
<evidence type="ECO:0000256" key="5">
    <source>
        <dbReference type="SAM" id="Phobius"/>
    </source>
</evidence>